<dbReference type="InterPro" id="IPR041698">
    <property type="entry name" value="Methyltransf_25"/>
</dbReference>
<comment type="caution">
    <text evidence="2">The sequence shown here is derived from an EMBL/GenBank/DDBJ whole genome shotgun (WGS) entry which is preliminary data.</text>
</comment>
<evidence type="ECO:0000313" key="2">
    <source>
        <dbReference type="EMBL" id="CAI2181234.1"/>
    </source>
</evidence>
<accession>A0A9W4WY87</accession>
<dbReference type="InterPro" id="IPR029063">
    <property type="entry name" value="SAM-dependent_MTases_sf"/>
</dbReference>
<name>A0A9W4WY87_9GLOM</name>
<keyword evidence="3" id="KW-1185">Reference proteome</keyword>
<dbReference type="Proteomes" id="UP001153678">
    <property type="component" value="Unassembled WGS sequence"/>
</dbReference>
<dbReference type="Gene3D" id="3.40.50.150">
    <property type="entry name" value="Vaccinia Virus protein VP39"/>
    <property type="match status" value="1"/>
</dbReference>
<dbReference type="CDD" id="cd02440">
    <property type="entry name" value="AdoMet_MTases"/>
    <property type="match status" value="1"/>
</dbReference>
<dbReference type="AlphaFoldDB" id="A0A9W4WY87"/>
<organism evidence="2 3">
    <name type="scientific">Funneliformis geosporum</name>
    <dbReference type="NCBI Taxonomy" id="1117311"/>
    <lineage>
        <taxon>Eukaryota</taxon>
        <taxon>Fungi</taxon>
        <taxon>Fungi incertae sedis</taxon>
        <taxon>Mucoromycota</taxon>
        <taxon>Glomeromycotina</taxon>
        <taxon>Glomeromycetes</taxon>
        <taxon>Glomerales</taxon>
        <taxon>Glomeraceae</taxon>
        <taxon>Funneliformis</taxon>
    </lineage>
</organism>
<evidence type="ECO:0000313" key="3">
    <source>
        <dbReference type="Proteomes" id="UP001153678"/>
    </source>
</evidence>
<evidence type="ECO:0000259" key="1">
    <source>
        <dbReference type="Pfam" id="PF13649"/>
    </source>
</evidence>
<sequence length="165" mass="18412">MEQKPNNSASKFMKLFEKAKATFSAFSFFATTSSSGSSNKIINKGSELPSYIIRRLELGGMRVLILGSGTGTRLLEMAEKYTESTFIGLDDSSDYPGDESSHLQNAGFKRYDFLCGIPFHNSAFDLVLDFVDRSNLSGFQNDNLFSEVVRVLKPDGFLKKMEDEK</sequence>
<dbReference type="EMBL" id="CAMKVN010002463">
    <property type="protein sequence ID" value="CAI2181234.1"/>
    <property type="molecule type" value="Genomic_DNA"/>
</dbReference>
<dbReference type="OrthoDB" id="2013972at2759"/>
<gene>
    <name evidence="2" type="ORF">FWILDA_LOCUS9981</name>
</gene>
<reference evidence="2" key="1">
    <citation type="submission" date="2022-08" db="EMBL/GenBank/DDBJ databases">
        <authorList>
            <person name="Kallberg Y."/>
            <person name="Tangrot J."/>
            <person name="Rosling A."/>
        </authorList>
    </citation>
    <scope>NUCLEOTIDE SEQUENCE</scope>
    <source>
        <strain evidence="2">Wild A</strain>
    </source>
</reference>
<proteinExistence type="predicted"/>
<feature type="domain" description="Methyltransferase" evidence="1">
    <location>
        <begin position="63"/>
        <end position="156"/>
    </location>
</feature>
<dbReference type="Pfam" id="PF13649">
    <property type="entry name" value="Methyltransf_25"/>
    <property type="match status" value="1"/>
</dbReference>
<protein>
    <submittedName>
        <fullName evidence="2">6570_t:CDS:1</fullName>
    </submittedName>
</protein>
<dbReference type="SUPFAM" id="SSF53335">
    <property type="entry name" value="S-adenosyl-L-methionine-dependent methyltransferases"/>
    <property type="match status" value="1"/>
</dbReference>